<reference evidence="1" key="1">
    <citation type="submission" date="2014-09" db="EMBL/GenBank/DDBJ databases">
        <authorList>
            <person name="Magalhaes I.L.F."/>
            <person name="Oliveira U."/>
            <person name="Santos F.R."/>
            <person name="Vidigal T.H.D.A."/>
            <person name="Brescovit A.D."/>
            <person name="Santos A.J."/>
        </authorList>
    </citation>
    <scope>NUCLEOTIDE SEQUENCE</scope>
    <source>
        <tissue evidence="1">Shoot tissue taken approximately 20 cm above the soil surface</tissue>
    </source>
</reference>
<dbReference type="AlphaFoldDB" id="A0A0A9H0H5"/>
<protein>
    <submittedName>
        <fullName evidence="1">Uncharacterized protein</fullName>
    </submittedName>
</protein>
<proteinExistence type="predicted"/>
<dbReference type="EMBL" id="GBRH01167629">
    <property type="protein sequence ID" value="JAE30267.1"/>
    <property type="molecule type" value="Transcribed_RNA"/>
</dbReference>
<evidence type="ECO:0000313" key="1">
    <source>
        <dbReference type="EMBL" id="JAE30267.1"/>
    </source>
</evidence>
<reference evidence="1" key="2">
    <citation type="journal article" date="2015" name="Data Brief">
        <title>Shoot transcriptome of the giant reed, Arundo donax.</title>
        <authorList>
            <person name="Barrero R.A."/>
            <person name="Guerrero F.D."/>
            <person name="Moolhuijzen P."/>
            <person name="Goolsby J.A."/>
            <person name="Tidwell J."/>
            <person name="Bellgard S.E."/>
            <person name="Bellgard M.I."/>
        </authorList>
    </citation>
    <scope>NUCLEOTIDE SEQUENCE</scope>
    <source>
        <tissue evidence="1">Shoot tissue taken approximately 20 cm above the soil surface</tissue>
    </source>
</reference>
<sequence>MSLTLECAIKQHTITSLSLSQNFIQ</sequence>
<organism evidence="1">
    <name type="scientific">Arundo donax</name>
    <name type="common">Giant reed</name>
    <name type="synonym">Donax arundinaceus</name>
    <dbReference type="NCBI Taxonomy" id="35708"/>
    <lineage>
        <taxon>Eukaryota</taxon>
        <taxon>Viridiplantae</taxon>
        <taxon>Streptophyta</taxon>
        <taxon>Embryophyta</taxon>
        <taxon>Tracheophyta</taxon>
        <taxon>Spermatophyta</taxon>
        <taxon>Magnoliopsida</taxon>
        <taxon>Liliopsida</taxon>
        <taxon>Poales</taxon>
        <taxon>Poaceae</taxon>
        <taxon>PACMAD clade</taxon>
        <taxon>Arundinoideae</taxon>
        <taxon>Arundineae</taxon>
        <taxon>Arundo</taxon>
    </lineage>
</organism>
<accession>A0A0A9H0H5</accession>
<name>A0A0A9H0H5_ARUDO</name>